<comment type="caution">
    <text evidence="2">The sequence shown here is derived from an EMBL/GenBank/DDBJ whole genome shotgun (WGS) entry which is preliminary data.</text>
</comment>
<evidence type="ECO:0000256" key="1">
    <source>
        <dbReference type="SAM" id="MobiDB-lite"/>
    </source>
</evidence>
<dbReference type="EMBL" id="ML996142">
    <property type="protein sequence ID" value="KAF2734909.1"/>
    <property type="molecule type" value="Genomic_DNA"/>
</dbReference>
<keyword evidence="3" id="KW-1185">Reference proteome</keyword>
<feature type="region of interest" description="Disordered" evidence="1">
    <location>
        <begin position="102"/>
        <end position="169"/>
    </location>
</feature>
<dbReference type="Proteomes" id="UP000799444">
    <property type="component" value="Unassembled WGS sequence"/>
</dbReference>
<organism evidence="2 3">
    <name type="scientific">Polyplosphaeria fusca</name>
    <dbReference type="NCBI Taxonomy" id="682080"/>
    <lineage>
        <taxon>Eukaryota</taxon>
        <taxon>Fungi</taxon>
        <taxon>Dikarya</taxon>
        <taxon>Ascomycota</taxon>
        <taxon>Pezizomycotina</taxon>
        <taxon>Dothideomycetes</taxon>
        <taxon>Pleosporomycetidae</taxon>
        <taxon>Pleosporales</taxon>
        <taxon>Tetraplosphaeriaceae</taxon>
        <taxon>Polyplosphaeria</taxon>
    </lineage>
</organism>
<accession>A0A9P4V1U7</accession>
<feature type="compositionally biased region" description="Pro residues" evidence="1">
    <location>
        <begin position="140"/>
        <end position="149"/>
    </location>
</feature>
<gene>
    <name evidence="2" type="ORF">EJ04DRAFT_228065</name>
</gene>
<protein>
    <submittedName>
        <fullName evidence="2">Uncharacterized protein</fullName>
    </submittedName>
</protein>
<proteinExistence type="predicted"/>
<evidence type="ECO:0000313" key="3">
    <source>
        <dbReference type="Proteomes" id="UP000799444"/>
    </source>
</evidence>
<evidence type="ECO:0000313" key="2">
    <source>
        <dbReference type="EMBL" id="KAF2734909.1"/>
    </source>
</evidence>
<dbReference type="AlphaFoldDB" id="A0A9P4V1U7"/>
<sequence>MSGVSKCPPLCPNYLTNLLDMAAPAQNSTSKASSWLAQVNAMEQKKFASDNKKAAAMTKTNTEQAEWNTVLQSVNNRASRTSQSAPNHDPVQKNTIKTSSELDASPFESPFDSPPASTPTTPSHQDAFNPSTLDLIPAPQNIPLPPSPNVAPEKSVRPPSPDPLEYTGVGLVRPVHERFNRPKSASRRKNVRVACKEAVRAAREGLREVEADLARLRYERIRGVRLEKR</sequence>
<reference evidence="2" key="1">
    <citation type="journal article" date="2020" name="Stud. Mycol.">
        <title>101 Dothideomycetes genomes: a test case for predicting lifestyles and emergence of pathogens.</title>
        <authorList>
            <person name="Haridas S."/>
            <person name="Albert R."/>
            <person name="Binder M."/>
            <person name="Bloem J."/>
            <person name="Labutti K."/>
            <person name="Salamov A."/>
            <person name="Andreopoulos B."/>
            <person name="Baker S."/>
            <person name="Barry K."/>
            <person name="Bills G."/>
            <person name="Bluhm B."/>
            <person name="Cannon C."/>
            <person name="Castanera R."/>
            <person name="Culley D."/>
            <person name="Daum C."/>
            <person name="Ezra D."/>
            <person name="Gonzalez J."/>
            <person name="Henrissat B."/>
            <person name="Kuo A."/>
            <person name="Liang C."/>
            <person name="Lipzen A."/>
            <person name="Lutzoni F."/>
            <person name="Magnuson J."/>
            <person name="Mondo S."/>
            <person name="Nolan M."/>
            <person name="Ohm R."/>
            <person name="Pangilinan J."/>
            <person name="Park H.-J."/>
            <person name="Ramirez L."/>
            <person name="Alfaro M."/>
            <person name="Sun H."/>
            <person name="Tritt A."/>
            <person name="Yoshinaga Y."/>
            <person name="Zwiers L.-H."/>
            <person name="Turgeon B."/>
            <person name="Goodwin S."/>
            <person name="Spatafora J."/>
            <person name="Crous P."/>
            <person name="Grigoriev I."/>
        </authorList>
    </citation>
    <scope>NUCLEOTIDE SEQUENCE</scope>
    <source>
        <strain evidence="2">CBS 125425</strain>
    </source>
</reference>
<name>A0A9P4V1U7_9PLEO</name>